<dbReference type="InterPro" id="IPR036291">
    <property type="entry name" value="NAD(P)-bd_dom_sf"/>
</dbReference>
<dbReference type="PANTHER" id="PTHR43975:SF2">
    <property type="entry name" value="EG:BACR7A4.14 PROTEIN-RELATED"/>
    <property type="match status" value="1"/>
</dbReference>
<dbReference type="RefSeq" id="WP_115885527.1">
    <property type="nucleotide sequence ID" value="NZ_CBCSHX010000004.1"/>
</dbReference>
<gene>
    <name evidence="1" type="ORF">DFR63_1733</name>
</gene>
<evidence type="ECO:0000313" key="2">
    <source>
        <dbReference type="Proteomes" id="UP000257076"/>
    </source>
</evidence>
<sequence length="70" mass="7687">MNKKVAVITGASSGLGASVTQRLSELGYHVCLLSRNEKKIKAVADSLYNEDYSIHEDSKVLKKICKSMKT</sequence>
<proteinExistence type="predicted"/>
<comment type="caution">
    <text evidence="1">The sequence shown here is derived from an EMBL/GenBank/DDBJ whole genome shotgun (WGS) entry which is preliminary data.</text>
</comment>
<name>A0A3E0AUB0_9STAP</name>
<dbReference type="Pfam" id="PF00106">
    <property type="entry name" value="adh_short"/>
    <property type="match status" value="1"/>
</dbReference>
<organism evidence="1 2">
    <name type="scientific">Jeotgalicoccus halotolerans</name>
    <dbReference type="NCBI Taxonomy" id="157227"/>
    <lineage>
        <taxon>Bacteria</taxon>
        <taxon>Bacillati</taxon>
        <taxon>Bacillota</taxon>
        <taxon>Bacilli</taxon>
        <taxon>Bacillales</taxon>
        <taxon>Staphylococcaceae</taxon>
        <taxon>Jeotgalicoccus</taxon>
    </lineage>
</organism>
<dbReference type="AlphaFoldDB" id="A0A3E0AUB0"/>
<dbReference type="SUPFAM" id="SSF51735">
    <property type="entry name" value="NAD(P)-binding Rossmann-fold domains"/>
    <property type="match status" value="1"/>
</dbReference>
<accession>A0A3E0AUB0</accession>
<keyword evidence="2" id="KW-1185">Reference proteome</keyword>
<dbReference type="Gene3D" id="3.40.50.720">
    <property type="entry name" value="NAD(P)-binding Rossmann-like Domain"/>
    <property type="match status" value="1"/>
</dbReference>
<dbReference type="PANTHER" id="PTHR43975">
    <property type="entry name" value="ZGC:101858"/>
    <property type="match status" value="1"/>
</dbReference>
<evidence type="ECO:0000313" key="1">
    <source>
        <dbReference type="EMBL" id="REG23366.1"/>
    </source>
</evidence>
<protein>
    <submittedName>
        <fullName evidence="1">Short subunit dehydrogenase</fullName>
    </submittedName>
</protein>
<dbReference type="OrthoDB" id="9775296at2"/>
<dbReference type="InterPro" id="IPR002347">
    <property type="entry name" value="SDR_fam"/>
</dbReference>
<reference evidence="1 2" key="1">
    <citation type="submission" date="2018-08" db="EMBL/GenBank/DDBJ databases">
        <title>Genomic Encyclopedia of Type Strains, Phase IV (KMG-IV): sequencing the most valuable type-strain genomes for metagenomic binning, comparative biology and taxonomic classification.</title>
        <authorList>
            <person name="Goeker M."/>
        </authorList>
    </citation>
    <scope>NUCLEOTIDE SEQUENCE [LARGE SCALE GENOMIC DNA]</scope>
    <source>
        <strain evidence="1 2">DSM 17274</strain>
    </source>
</reference>
<dbReference type="Proteomes" id="UP000257076">
    <property type="component" value="Unassembled WGS sequence"/>
</dbReference>
<dbReference type="EMBL" id="QUMW01000013">
    <property type="protein sequence ID" value="REG23366.1"/>
    <property type="molecule type" value="Genomic_DNA"/>
</dbReference>